<evidence type="ECO:0000313" key="4">
    <source>
        <dbReference type="Proteomes" id="UP001430953"/>
    </source>
</evidence>
<feature type="domain" description="C2H2-type" evidence="2">
    <location>
        <begin position="31"/>
        <end position="56"/>
    </location>
</feature>
<organism evidence="3 4">
    <name type="scientific">Cardiocondyla obscurior</name>
    <dbReference type="NCBI Taxonomy" id="286306"/>
    <lineage>
        <taxon>Eukaryota</taxon>
        <taxon>Metazoa</taxon>
        <taxon>Ecdysozoa</taxon>
        <taxon>Arthropoda</taxon>
        <taxon>Hexapoda</taxon>
        <taxon>Insecta</taxon>
        <taxon>Pterygota</taxon>
        <taxon>Neoptera</taxon>
        <taxon>Endopterygota</taxon>
        <taxon>Hymenoptera</taxon>
        <taxon>Apocrita</taxon>
        <taxon>Aculeata</taxon>
        <taxon>Formicoidea</taxon>
        <taxon>Formicidae</taxon>
        <taxon>Myrmicinae</taxon>
        <taxon>Cardiocondyla</taxon>
    </lineage>
</organism>
<keyword evidence="4" id="KW-1185">Reference proteome</keyword>
<dbReference type="EMBL" id="JADYXP020000009">
    <property type="protein sequence ID" value="KAL0116381.1"/>
    <property type="molecule type" value="Genomic_DNA"/>
</dbReference>
<evidence type="ECO:0000259" key="2">
    <source>
        <dbReference type="PROSITE" id="PS50157"/>
    </source>
</evidence>
<dbReference type="InterPro" id="IPR013087">
    <property type="entry name" value="Znf_C2H2_type"/>
</dbReference>
<dbReference type="GO" id="GO:0008270">
    <property type="term" value="F:zinc ion binding"/>
    <property type="evidence" value="ECO:0007669"/>
    <property type="project" value="UniProtKB-KW"/>
</dbReference>
<gene>
    <name evidence="3" type="ORF">PUN28_009775</name>
</gene>
<dbReference type="PROSITE" id="PS00028">
    <property type="entry name" value="ZINC_FINGER_C2H2_1"/>
    <property type="match status" value="1"/>
</dbReference>
<dbReference type="PROSITE" id="PS50157">
    <property type="entry name" value="ZINC_FINGER_C2H2_2"/>
    <property type="match status" value="1"/>
</dbReference>
<dbReference type="AlphaFoldDB" id="A0AAW2FNR3"/>
<accession>A0AAW2FNR3</accession>
<dbReference type="Proteomes" id="UP001430953">
    <property type="component" value="Unassembled WGS sequence"/>
</dbReference>
<evidence type="ECO:0000256" key="1">
    <source>
        <dbReference type="PROSITE-ProRule" id="PRU00042"/>
    </source>
</evidence>
<reference evidence="3 4" key="1">
    <citation type="submission" date="2023-03" db="EMBL/GenBank/DDBJ databases">
        <title>High recombination rates correlate with genetic variation in Cardiocondyla obscurior ants.</title>
        <authorList>
            <person name="Errbii M."/>
        </authorList>
    </citation>
    <scope>NUCLEOTIDE SEQUENCE [LARGE SCALE GENOMIC DNA]</scope>
    <source>
        <strain evidence="3">Alpha-2009</strain>
        <tissue evidence="3">Whole body</tissue>
    </source>
</reference>
<sequence>MPNCALCKTTFPFIRSLFAHLTITHSNLSVYKCGENKCFRKFLFKNSFRKHLQQFHNFSLKCTEREEKIIERQTIRKNIKLLVEESSSNNNTVNNTNVNDTEIDDKHLTLLKQKVINIVESHNCAQNDIQELKTIDKSGIQNFTQGLLRAKKKKKYLEKDIVFLFFFCIF</sequence>
<keyword evidence="1" id="KW-0863">Zinc-finger</keyword>
<name>A0AAW2FNR3_9HYME</name>
<keyword evidence="1" id="KW-0479">Metal-binding</keyword>
<proteinExistence type="predicted"/>
<comment type="caution">
    <text evidence="3">The sequence shown here is derived from an EMBL/GenBank/DDBJ whole genome shotgun (WGS) entry which is preliminary data.</text>
</comment>
<protein>
    <recommendedName>
        <fullName evidence="2">C2H2-type domain-containing protein</fullName>
    </recommendedName>
</protein>
<evidence type="ECO:0000313" key="3">
    <source>
        <dbReference type="EMBL" id="KAL0116381.1"/>
    </source>
</evidence>
<keyword evidence="1" id="KW-0862">Zinc</keyword>